<keyword evidence="3" id="KW-1185">Reference proteome</keyword>
<reference evidence="2 3" key="1">
    <citation type="submission" date="2024-11" db="EMBL/GenBank/DDBJ databases">
        <title>Chromosome-level genome assembly of Eucalyptus globulus Labill. provides insights into its genome evolution.</title>
        <authorList>
            <person name="Li X."/>
        </authorList>
    </citation>
    <scope>NUCLEOTIDE SEQUENCE [LARGE SCALE GENOMIC DNA]</scope>
    <source>
        <strain evidence="2">CL2024</strain>
        <tissue evidence="2">Fresh tender leaves</tissue>
    </source>
</reference>
<gene>
    <name evidence="2" type="ORF">ACJRO7_007465</name>
</gene>
<feature type="compositionally biased region" description="Basic residues" evidence="1">
    <location>
        <begin position="120"/>
        <end position="130"/>
    </location>
</feature>
<name>A0ABD3IMJ1_EUCGL</name>
<proteinExistence type="predicted"/>
<dbReference type="EMBL" id="JBJKBG010000011">
    <property type="protein sequence ID" value="KAL3715726.1"/>
    <property type="molecule type" value="Genomic_DNA"/>
</dbReference>
<dbReference type="AlphaFoldDB" id="A0ABD3IMJ1"/>
<sequence>MHSSFRRIASSDVHLSLTRRHRVICRPISTSSPPQDPTEPLTQPQLKTLVLSRYTKNGKFSGLARHVLASPSVLLAAPIPPEAAPLPPPPSSLLKSVSRRFSLSEMGCEITEGQFDSRRAASRWRPRARKVSPCSCPA</sequence>
<feature type="region of interest" description="Disordered" evidence="1">
    <location>
        <begin position="116"/>
        <end position="138"/>
    </location>
</feature>
<dbReference type="Proteomes" id="UP001634007">
    <property type="component" value="Unassembled WGS sequence"/>
</dbReference>
<evidence type="ECO:0000313" key="2">
    <source>
        <dbReference type="EMBL" id="KAL3715726.1"/>
    </source>
</evidence>
<comment type="caution">
    <text evidence="2">The sequence shown here is derived from an EMBL/GenBank/DDBJ whole genome shotgun (WGS) entry which is preliminary data.</text>
</comment>
<evidence type="ECO:0000313" key="3">
    <source>
        <dbReference type="Proteomes" id="UP001634007"/>
    </source>
</evidence>
<protein>
    <submittedName>
        <fullName evidence="2">Uncharacterized protein</fullName>
    </submittedName>
</protein>
<evidence type="ECO:0000256" key="1">
    <source>
        <dbReference type="SAM" id="MobiDB-lite"/>
    </source>
</evidence>
<organism evidence="2 3">
    <name type="scientific">Eucalyptus globulus</name>
    <name type="common">Tasmanian blue gum</name>
    <dbReference type="NCBI Taxonomy" id="34317"/>
    <lineage>
        <taxon>Eukaryota</taxon>
        <taxon>Viridiplantae</taxon>
        <taxon>Streptophyta</taxon>
        <taxon>Embryophyta</taxon>
        <taxon>Tracheophyta</taxon>
        <taxon>Spermatophyta</taxon>
        <taxon>Magnoliopsida</taxon>
        <taxon>eudicotyledons</taxon>
        <taxon>Gunneridae</taxon>
        <taxon>Pentapetalae</taxon>
        <taxon>rosids</taxon>
        <taxon>malvids</taxon>
        <taxon>Myrtales</taxon>
        <taxon>Myrtaceae</taxon>
        <taxon>Myrtoideae</taxon>
        <taxon>Eucalypteae</taxon>
        <taxon>Eucalyptus</taxon>
    </lineage>
</organism>
<accession>A0ABD3IMJ1</accession>